<comment type="caution">
    <text evidence="1">The sequence shown here is derived from an EMBL/GenBank/DDBJ whole genome shotgun (WGS) entry which is preliminary data.</text>
</comment>
<proteinExistence type="predicted"/>
<name>A0A4Y2JGZ9_ARAVE</name>
<accession>A0A4Y2JGZ9</accession>
<dbReference type="Proteomes" id="UP000499080">
    <property type="component" value="Unassembled WGS sequence"/>
</dbReference>
<evidence type="ECO:0000313" key="1">
    <source>
        <dbReference type="EMBL" id="GBM88582.1"/>
    </source>
</evidence>
<dbReference type="AlphaFoldDB" id="A0A4Y2JGZ9"/>
<reference evidence="1 2" key="1">
    <citation type="journal article" date="2019" name="Sci. Rep.">
        <title>Orb-weaving spider Araneus ventricosus genome elucidates the spidroin gene catalogue.</title>
        <authorList>
            <person name="Kono N."/>
            <person name="Nakamura H."/>
            <person name="Ohtoshi R."/>
            <person name="Moran D.A.P."/>
            <person name="Shinohara A."/>
            <person name="Yoshida Y."/>
            <person name="Fujiwara M."/>
            <person name="Mori M."/>
            <person name="Tomita M."/>
            <person name="Arakawa K."/>
        </authorList>
    </citation>
    <scope>NUCLEOTIDE SEQUENCE [LARGE SCALE GENOMIC DNA]</scope>
</reference>
<keyword evidence="2" id="KW-1185">Reference proteome</keyword>
<protein>
    <submittedName>
        <fullName evidence="1">Uncharacterized protein</fullName>
    </submittedName>
</protein>
<evidence type="ECO:0000313" key="2">
    <source>
        <dbReference type="Proteomes" id="UP000499080"/>
    </source>
</evidence>
<organism evidence="1 2">
    <name type="scientific">Araneus ventricosus</name>
    <name type="common">Orbweaver spider</name>
    <name type="synonym">Epeira ventricosa</name>
    <dbReference type="NCBI Taxonomy" id="182803"/>
    <lineage>
        <taxon>Eukaryota</taxon>
        <taxon>Metazoa</taxon>
        <taxon>Ecdysozoa</taxon>
        <taxon>Arthropoda</taxon>
        <taxon>Chelicerata</taxon>
        <taxon>Arachnida</taxon>
        <taxon>Araneae</taxon>
        <taxon>Araneomorphae</taxon>
        <taxon>Entelegynae</taxon>
        <taxon>Araneoidea</taxon>
        <taxon>Araneidae</taxon>
        <taxon>Araneus</taxon>
    </lineage>
</organism>
<dbReference type="EMBL" id="BGPR01003476">
    <property type="protein sequence ID" value="GBM88582.1"/>
    <property type="molecule type" value="Genomic_DNA"/>
</dbReference>
<sequence length="145" mass="16377">MNEHRYRHLALKVTIKRRGNGCSCVNCSSSKLQSWPLTFWKLKDSSSNLTVTTFSICFSADEAKLFSQQQCSGNSYSLTRVGLRVRSIVICSWRQERTAPGSSWTACPALPPRCRRGSVGFWVQTCSPPCGSALQEKENYIFEHF</sequence>
<gene>
    <name evidence="1" type="ORF">AVEN_197632_1</name>
</gene>